<gene>
    <name evidence="4" type="ORF">LHYA1_G004933</name>
</gene>
<evidence type="ECO:0000313" key="4">
    <source>
        <dbReference type="EMBL" id="TVY26252.1"/>
    </source>
</evidence>
<dbReference type="Proteomes" id="UP000431533">
    <property type="component" value="Unassembled WGS sequence"/>
</dbReference>
<keyword evidence="2" id="KW-0521">NADP</keyword>
<dbReference type="PRINTS" id="PR00081">
    <property type="entry name" value="GDHRDH"/>
</dbReference>
<dbReference type="GO" id="GO:0016491">
    <property type="term" value="F:oxidoreductase activity"/>
    <property type="evidence" value="ECO:0007669"/>
    <property type="project" value="UniProtKB-KW"/>
</dbReference>
<dbReference type="Pfam" id="PF00106">
    <property type="entry name" value="adh_short"/>
    <property type="match status" value="1"/>
</dbReference>
<sequence>MQFLGFVNNGFRPENDIPDLSGKVILVTGGNSGLGKESVLQLAKHNPSQIFLAARSAETGQTAVEEVKAIVPGVKIVFLQLDLSSYASISKAAKLVNASVDRLDILMNNAGIMMTPPNTTMDGFEIQFGTNHIGHALLTKLLLPKLQATAKEHPGADVRIITLSSSAHKWAPEGGLDLGNVHSEQRNLSTRELYGQSKLANILYSNELARRYPDIRCISLHPGSVNTGLSRGLNASYPLVAPIVTFVKWTKIITLDVHEGTLNQLWAATAEEAESGKYYNPVGQEVTGSKYAHDLELAKELWDFTEAEFKKLSL</sequence>
<dbReference type="EMBL" id="QGMH01000074">
    <property type="protein sequence ID" value="TVY26252.1"/>
    <property type="molecule type" value="Genomic_DNA"/>
</dbReference>
<comment type="caution">
    <text evidence="4">The sequence shown here is derived from an EMBL/GenBank/DDBJ whole genome shotgun (WGS) entry which is preliminary data.</text>
</comment>
<evidence type="ECO:0000256" key="2">
    <source>
        <dbReference type="ARBA" id="ARBA00022857"/>
    </source>
</evidence>
<dbReference type="PANTHER" id="PTHR24320">
    <property type="entry name" value="RETINOL DEHYDROGENASE"/>
    <property type="match status" value="1"/>
</dbReference>
<evidence type="ECO:0000313" key="5">
    <source>
        <dbReference type="Proteomes" id="UP000431533"/>
    </source>
</evidence>
<organism evidence="4 5">
    <name type="scientific">Lachnellula hyalina</name>
    <dbReference type="NCBI Taxonomy" id="1316788"/>
    <lineage>
        <taxon>Eukaryota</taxon>
        <taxon>Fungi</taxon>
        <taxon>Dikarya</taxon>
        <taxon>Ascomycota</taxon>
        <taxon>Pezizomycotina</taxon>
        <taxon>Leotiomycetes</taxon>
        <taxon>Helotiales</taxon>
        <taxon>Lachnaceae</taxon>
        <taxon>Lachnellula</taxon>
    </lineage>
</organism>
<accession>A0A8H8R0E6</accession>
<dbReference type="SUPFAM" id="SSF51735">
    <property type="entry name" value="NAD(P)-binding Rossmann-fold domains"/>
    <property type="match status" value="1"/>
</dbReference>
<dbReference type="Gene3D" id="3.40.50.720">
    <property type="entry name" value="NAD(P)-binding Rossmann-like Domain"/>
    <property type="match status" value="1"/>
</dbReference>
<comment type="similarity">
    <text evidence="1">Belongs to the short-chain dehydrogenases/reductases (SDR) family.</text>
</comment>
<protein>
    <submittedName>
        <fullName evidence="4">Putative oxidoreductase</fullName>
    </submittedName>
</protein>
<keyword evidence="3" id="KW-0560">Oxidoreductase</keyword>
<evidence type="ECO:0000256" key="1">
    <source>
        <dbReference type="ARBA" id="ARBA00006484"/>
    </source>
</evidence>
<name>A0A8H8R0E6_9HELO</name>
<reference evidence="4 5" key="1">
    <citation type="submission" date="2018-05" db="EMBL/GenBank/DDBJ databases">
        <title>Genome sequencing and assembly of the regulated plant pathogen Lachnellula willkommii and related sister species for the development of diagnostic species identification markers.</title>
        <authorList>
            <person name="Giroux E."/>
            <person name="Bilodeau G."/>
        </authorList>
    </citation>
    <scope>NUCLEOTIDE SEQUENCE [LARGE SCALE GENOMIC DNA]</scope>
    <source>
        <strain evidence="4 5">CBS 185.66</strain>
    </source>
</reference>
<proteinExistence type="inferred from homology"/>
<dbReference type="OrthoDB" id="191139at2759"/>
<dbReference type="GeneID" id="41985131"/>
<dbReference type="RefSeq" id="XP_031005040.1">
    <property type="nucleotide sequence ID" value="XM_031149885.1"/>
</dbReference>
<dbReference type="PANTHER" id="PTHR24320:SF282">
    <property type="entry name" value="WW DOMAIN-CONTAINING OXIDOREDUCTASE"/>
    <property type="match status" value="1"/>
</dbReference>
<dbReference type="AlphaFoldDB" id="A0A8H8R0E6"/>
<evidence type="ECO:0000256" key="3">
    <source>
        <dbReference type="ARBA" id="ARBA00023002"/>
    </source>
</evidence>
<dbReference type="InterPro" id="IPR036291">
    <property type="entry name" value="NAD(P)-bd_dom_sf"/>
</dbReference>
<dbReference type="InterPro" id="IPR002347">
    <property type="entry name" value="SDR_fam"/>
</dbReference>
<keyword evidence="5" id="KW-1185">Reference proteome</keyword>